<dbReference type="GO" id="GO:0005886">
    <property type="term" value="C:plasma membrane"/>
    <property type="evidence" value="ECO:0007669"/>
    <property type="project" value="TreeGrafter"/>
</dbReference>
<feature type="compositionally biased region" description="Basic and acidic residues" evidence="1">
    <location>
        <begin position="48"/>
        <end position="58"/>
    </location>
</feature>
<feature type="compositionally biased region" description="Basic and acidic residues" evidence="1">
    <location>
        <begin position="21"/>
        <end position="40"/>
    </location>
</feature>
<dbReference type="PANTHER" id="PTHR28581">
    <property type="entry name" value="CONSORTIN"/>
    <property type="match status" value="1"/>
</dbReference>
<evidence type="ECO:0000256" key="1">
    <source>
        <dbReference type="SAM" id="MobiDB-lite"/>
    </source>
</evidence>
<evidence type="ECO:0000313" key="4">
    <source>
        <dbReference type="EMBL" id="RMX49038.1"/>
    </source>
</evidence>
<keyword evidence="5" id="KW-1185">Reference proteome</keyword>
<protein>
    <recommendedName>
        <fullName evidence="3">Consortin N-terminal domain-containing protein</fullName>
    </recommendedName>
</protein>
<feature type="region of interest" description="Disordered" evidence="1">
    <location>
        <begin position="162"/>
        <end position="228"/>
    </location>
</feature>
<evidence type="ECO:0000256" key="2">
    <source>
        <dbReference type="SAM" id="Phobius"/>
    </source>
</evidence>
<dbReference type="Proteomes" id="UP000275408">
    <property type="component" value="Unassembled WGS sequence"/>
</dbReference>
<dbReference type="OrthoDB" id="9946233at2759"/>
<feature type="compositionally biased region" description="Polar residues" evidence="1">
    <location>
        <begin position="189"/>
        <end position="211"/>
    </location>
</feature>
<comment type="caution">
    <text evidence="4">The sequence shown here is derived from an EMBL/GenBank/DDBJ whole genome shotgun (WGS) entry which is preliminary data.</text>
</comment>
<name>A0A3M6U6E8_POCDA</name>
<dbReference type="SMART" id="SM00028">
    <property type="entry name" value="TPR"/>
    <property type="match status" value="2"/>
</dbReference>
<gene>
    <name evidence="4" type="ORF">pdam_00018101</name>
</gene>
<dbReference type="GO" id="GO:0030133">
    <property type="term" value="C:transport vesicle"/>
    <property type="evidence" value="ECO:0007669"/>
    <property type="project" value="TreeGrafter"/>
</dbReference>
<dbReference type="SUPFAM" id="SSF48452">
    <property type="entry name" value="TPR-like"/>
    <property type="match status" value="1"/>
</dbReference>
<keyword evidence="2" id="KW-1133">Transmembrane helix</keyword>
<feature type="compositionally biased region" description="Polar residues" evidence="1">
    <location>
        <begin position="327"/>
        <end position="339"/>
    </location>
</feature>
<dbReference type="EMBL" id="RCHS01002189">
    <property type="protein sequence ID" value="RMX49038.1"/>
    <property type="molecule type" value="Genomic_DNA"/>
</dbReference>
<dbReference type="Pfam" id="PF22883">
    <property type="entry name" value="Consortin_N"/>
    <property type="match status" value="1"/>
</dbReference>
<organism evidence="4 5">
    <name type="scientific">Pocillopora damicornis</name>
    <name type="common">Cauliflower coral</name>
    <name type="synonym">Millepora damicornis</name>
    <dbReference type="NCBI Taxonomy" id="46731"/>
    <lineage>
        <taxon>Eukaryota</taxon>
        <taxon>Metazoa</taxon>
        <taxon>Cnidaria</taxon>
        <taxon>Anthozoa</taxon>
        <taxon>Hexacorallia</taxon>
        <taxon>Scleractinia</taxon>
        <taxon>Astrocoeniina</taxon>
        <taxon>Pocilloporidae</taxon>
        <taxon>Pocillopora</taxon>
    </lineage>
</organism>
<dbReference type="Gene3D" id="1.25.40.10">
    <property type="entry name" value="Tetratricopeptide repeat domain"/>
    <property type="match status" value="1"/>
</dbReference>
<dbReference type="InterPro" id="IPR042318">
    <property type="entry name" value="Consortin"/>
</dbReference>
<feature type="region of interest" description="Disordered" evidence="1">
    <location>
        <begin position="1"/>
        <end position="58"/>
    </location>
</feature>
<keyword evidence="2" id="KW-0812">Transmembrane</keyword>
<dbReference type="GO" id="GO:0005802">
    <property type="term" value="C:trans-Golgi network"/>
    <property type="evidence" value="ECO:0007669"/>
    <property type="project" value="InterPro"/>
</dbReference>
<dbReference type="AlphaFoldDB" id="A0A3M6U6E8"/>
<evidence type="ECO:0000313" key="5">
    <source>
        <dbReference type="Proteomes" id="UP000275408"/>
    </source>
</evidence>
<evidence type="ECO:0000259" key="3">
    <source>
        <dbReference type="Pfam" id="PF22883"/>
    </source>
</evidence>
<reference evidence="4 5" key="1">
    <citation type="journal article" date="2018" name="Sci. Rep.">
        <title>Comparative analysis of the Pocillopora damicornis genome highlights role of immune system in coral evolution.</title>
        <authorList>
            <person name="Cunning R."/>
            <person name="Bay R.A."/>
            <person name="Gillette P."/>
            <person name="Baker A.C."/>
            <person name="Traylor-Knowles N."/>
        </authorList>
    </citation>
    <scope>NUCLEOTIDE SEQUENCE [LARGE SCALE GENOMIC DNA]</scope>
    <source>
        <strain evidence="4">RSMAS</strain>
        <tissue evidence="4">Whole animal</tissue>
    </source>
</reference>
<accession>A0A3M6U6E8</accession>
<dbReference type="InterPro" id="IPR054132">
    <property type="entry name" value="Consortin_N"/>
</dbReference>
<dbReference type="GO" id="GO:0071253">
    <property type="term" value="F:connexin binding"/>
    <property type="evidence" value="ECO:0007669"/>
    <property type="project" value="InterPro"/>
</dbReference>
<dbReference type="PANTHER" id="PTHR28581:SF2">
    <property type="entry name" value="NUTRITIONALLY-REGULATED ADIPOSE AND CARDIAC ENRICHED PROTEIN HOMOLOG ISOFORM X1"/>
    <property type="match status" value="1"/>
</dbReference>
<keyword evidence="2" id="KW-0472">Membrane</keyword>
<feature type="transmembrane region" description="Helical" evidence="2">
    <location>
        <begin position="368"/>
        <end position="390"/>
    </location>
</feature>
<dbReference type="GO" id="GO:0042998">
    <property type="term" value="P:positive regulation of Golgi to plasma membrane protein transport"/>
    <property type="evidence" value="ECO:0007669"/>
    <property type="project" value="TreeGrafter"/>
</dbReference>
<feature type="domain" description="Consortin N-terminal" evidence="3">
    <location>
        <begin position="114"/>
        <end position="159"/>
    </location>
</feature>
<sequence length="424" mass="47080">MESEEASNDRGDYMSSEGTVEDTHAENSETEVDKQSRSQADENSDLLPDEKLPQEPLNDQERHLLYEKGIKIGFSDIIKLLMIFPSHKQKKGNLRHALYCLLACVRGLKDGSHFQQLPECLHNIADIYSQLGDYENAVSFAQAEKLYYETSLISAGSMVQQEQDGSGEWGASDTDDPSGSKAAYETDSHNSVSSTSPSDQTTGNTTRTTEAQHAVKDDPKEQTAEARSANEYEKLAHMCLKQKDAQLALEYCGKAVKLRQSIYGEEHPVTKKTLDLFTVIYAEMGKEQYTAAMQKFNEAKQATDATAEEEEKTAETAEAKKDDLAENNETSVDETSTSAEELHDRGQGTVTPAAKGGDEKVSLSPGQAMFFFFLITAAVAVCVTLFVCHISGTDPGTTFKYIMTRLRFYYYYYVRRAPAGNSYF</sequence>
<dbReference type="InterPro" id="IPR011990">
    <property type="entry name" value="TPR-like_helical_dom_sf"/>
</dbReference>
<feature type="compositionally biased region" description="Basic and acidic residues" evidence="1">
    <location>
        <begin position="213"/>
        <end position="228"/>
    </location>
</feature>
<feature type="region of interest" description="Disordered" evidence="1">
    <location>
        <begin position="300"/>
        <end position="358"/>
    </location>
</feature>
<feature type="compositionally biased region" description="Basic and acidic residues" evidence="1">
    <location>
        <begin position="313"/>
        <end position="324"/>
    </location>
</feature>
<proteinExistence type="predicted"/>
<dbReference type="InterPro" id="IPR019734">
    <property type="entry name" value="TPR_rpt"/>
</dbReference>
<dbReference type="Pfam" id="PF13424">
    <property type="entry name" value="TPR_12"/>
    <property type="match status" value="1"/>
</dbReference>